<protein>
    <submittedName>
        <fullName evidence="8">S8 family serine peptidase</fullName>
    </submittedName>
</protein>
<comment type="similarity">
    <text evidence="1 5">Belongs to the peptidase S8 family.</text>
</comment>
<evidence type="ECO:0000256" key="5">
    <source>
        <dbReference type="PROSITE-ProRule" id="PRU01240"/>
    </source>
</evidence>
<dbReference type="InterPro" id="IPR036852">
    <property type="entry name" value="Peptidase_S8/S53_dom_sf"/>
</dbReference>
<evidence type="ECO:0000259" key="7">
    <source>
        <dbReference type="Pfam" id="PF00082"/>
    </source>
</evidence>
<dbReference type="Proteomes" id="UP000663918">
    <property type="component" value="Chromosome"/>
</dbReference>
<dbReference type="Pfam" id="PF00082">
    <property type="entry name" value="Peptidase_S8"/>
    <property type="match status" value="1"/>
</dbReference>
<dbReference type="RefSeq" id="WP_207932113.1">
    <property type="nucleotide sequence ID" value="NZ_CP062222.1"/>
</dbReference>
<accession>A0A975C4B4</accession>
<feature type="signal peptide" evidence="6">
    <location>
        <begin position="1"/>
        <end position="19"/>
    </location>
</feature>
<dbReference type="InterPro" id="IPR000209">
    <property type="entry name" value="Peptidase_S8/S53_dom"/>
</dbReference>
<dbReference type="SUPFAM" id="SSF52743">
    <property type="entry name" value="Subtilisin-like"/>
    <property type="match status" value="1"/>
</dbReference>
<dbReference type="KEGG" id="bgoe:IFJ75_08315"/>
<dbReference type="PANTHER" id="PTHR43806">
    <property type="entry name" value="PEPTIDASE S8"/>
    <property type="match status" value="1"/>
</dbReference>
<evidence type="ECO:0000256" key="3">
    <source>
        <dbReference type="ARBA" id="ARBA00022801"/>
    </source>
</evidence>
<keyword evidence="9" id="KW-1185">Reference proteome</keyword>
<feature type="domain" description="Peptidase S8/S53" evidence="7">
    <location>
        <begin position="254"/>
        <end position="595"/>
    </location>
</feature>
<dbReference type="EMBL" id="CP062222">
    <property type="protein sequence ID" value="QTC92834.1"/>
    <property type="molecule type" value="Genomic_DNA"/>
</dbReference>
<gene>
    <name evidence="8" type="ORF">IFJ75_08315</name>
</gene>
<comment type="caution">
    <text evidence="5">Lacks conserved residue(s) required for the propagation of feature annotation.</text>
</comment>
<proteinExistence type="inferred from homology"/>
<keyword evidence="2" id="KW-0645">Protease</keyword>
<evidence type="ECO:0000256" key="6">
    <source>
        <dbReference type="SAM" id="SignalP"/>
    </source>
</evidence>
<evidence type="ECO:0000256" key="2">
    <source>
        <dbReference type="ARBA" id="ARBA00022670"/>
    </source>
</evidence>
<dbReference type="InterPro" id="IPR050131">
    <property type="entry name" value="Peptidase_S8_subtilisin-like"/>
</dbReference>
<keyword evidence="3" id="KW-0378">Hydrolase</keyword>
<dbReference type="PANTHER" id="PTHR43806:SF11">
    <property type="entry name" value="CEREVISIN-RELATED"/>
    <property type="match status" value="1"/>
</dbReference>
<sequence length="622" mass="65748">MRIAILAAAWVVMATGASAQDARPVIASRADLPATRFEVAGPPSEIYLTPAFLDALVPHIRREGERLLSDYRITDPEIEARLRIGLASIALLQGRPDDSVALIREQRTHESKPQMKQVGYLVREAMAAGAAAPVPARCDVAVRTLSRTLESADPSVVRDEVLSRYGVTQTASPAFHAGSAALVVDPQARAQGSIDIMGGLALAGMAAEAVYVPPCRETMAAALKAWLDVPSHRPADIWPAREPATEDLEGARPVTVAVLESGFDRTLFAGRLAFDPAEPLDGVDNDDNGVIDDAFGPTFDFHLRPTAEVVTPPSPVLAARLGLQTALEKGLRDLAYGDDTPESRFVAERARNAGIQEQIEDTLATEEWGAWSHGTWVASLIADPAPFVRLYGANAIPFGNSPERVPVLEDDAARWAAILPGVCRRMRGAGVRVVNMSWGFDKEEAATTLLQTGAETDPDRAAARGAAIYATARAGIEALMRDCPDILFIAGAGNTDRADVDGGSAPSSIDTPNLLVIGGTGVTGLPTTFTTYGPQVKLYALAEGNLVRGPGGQVMRSSGTSFASPFVARVAASMLAVAPQLSPQAVIRGLLLTATPISDDGLPLVHPQKAVLWARAQPQDPS</sequence>
<dbReference type="Gene3D" id="3.40.50.200">
    <property type="entry name" value="Peptidase S8/S53 domain"/>
    <property type="match status" value="1"/>
</dbReference>
<evidence type="ECO:0000313" key="8">
    <source>
        <dbReference type="EMBL" id="QTC92834.1"/>
    </source>
</evidence>
<keyword evidence="6" id="KW-0732">Signal</keyword>
<organism evidence="8 9">
    <name type="scientific">Brevundimonas goettingensis</name>
    <dbReference type="NCBI Taxonomy" id="2774190"/>
    <lineage>
        <taxon>Bacteria</taxon>
        <taxon>Pseudomonadati</taxon>
        <taxon>Pseudomonadota</taxon>
        <taxon>Alphaproteobacteria</taxon>
        <taxon>Caulobacterales</taxon>
        <taxon>Caulobacteraceae</taxon>
        <taxon>Brevundimonas</taxon>
    </lineage>
</organism>
<dbReference type="GO" id="GO:0006508">
    <property type="term" value="P:proteolysis"/>
    <property type="evidence" value="ECO:0007669"/>
    <property type="project" value="UniProtKB-KW"/>
</dbReference>
<dbReference type="AlphaFoldDB" id="A0A975C4B4"/>
<reference evidence="8" key="1">
    <citation type="submission" date="2020-09" db="EMBL/GenBank/DDBJ databases">
        <title>Brevundimonas sp. LVF2 isolated from a puddle in Goettingen, Germany.</title>
        <authorList>
            <person name="Friedrich I."/>
            <person name="Klassen A."/>
            <person name="Hannes N."/>
            <person name="Schneider D."/>
            <person name="Hertel R."/>
            <person name="Daniel R."/>
        </authorList>
    </citation>
    <scope>NUCLEOTIDE SEQUENCE</scope>
    <source>
        <strain evidence="8">LVF2</strain>
    </source>
</reference>
<dbReference type="GO" id="GO:0004252">
    <property type="term" value="F:serine-type endopeptidase activity"/>
    <property type="evidence" value="ECO:0007669"/>
    <property type="project" value="InterPro"/>
</dbReference>
<dbReference type="PROSITE" id="PS51892">
    <property type="entry name" value="SUBTILASE"/>
    <property type="match status" value="1"/>
</dbReference>
<feature type="chain" id="PRO_5037974605" evidence="6">
    <location>
        <begin position="20"/>
        <end position="622"/>
    </location>
</feature>
<evidence type="ECO:0000256" key="1">
    <source>
        <dbReference type="ARBA" id="ARBA00011073"/>
    </source>
</evidence>
<keyword evidence="4" id="KW-0720">Serine protease</keyword>
<name>A0A975C4B4_9CAUL</name>
<evidence type="ECO:0000256" key="4">
    <source>
        <dbReference type="ARBA" id="ARBA00022825"/>
    </source>
</evidence>
<evidence type="ECO:0000313" key="9">
    <source>
        <dbReference type="Proteomes" id="UP000663918"/>
    </source>
</evidence>